<dbReference type="InterPro" id="IPR003594">
    <property type="entry name" value="HATPase_dom"/>
</dbReference>
<proteinExistence type="predicted"/>
<dbReference type="InterPro" id="IPR036097">
    <property type="entry name" value="HisK_dim/P_sf"/>
</dbReference>
<dbReference type="Proteomes" id="UP000886005">
    <property type="component" value="Unassembled WGS sequence"/>
</dbReference>
<dbReference type="InterPro" id="IPR003661">
    <property type="entry name" value="HisK_dim/P_dom"/>
</dbReference>
<dbReference type="PANTHER" id="PTHR43065:SF46">
    <property type="entry name" value="C4-DICARBOXYLATE TRANSPORT SENSOR PROTEIN DCTB"/>
    <property type="match status" value="1"/>
</dbReference>
<dbReference type="InterPro" id="IPR013655">
    <property type="entry name" value="PAS_fold_3"/>
</dbReference>
<feature type="transmembrane region" description="Helical" evidence="15">
    <location>
        <begin position="214"/>
        <end position="230"/>
    </location>
</feature>
<dbReference type="SMART" id="SM00091">
    <property type="entry name" value="PAS"/>
    <property type="match status" value="3"/>
</dbReference>
<keyword evidence="6" id="KW-0808">Transferase</keyword>
<evidence type="ECO:0000259" key="17">
    <source>
        <dbReference type="PROSITE" id="PS50110"/>
    </source>
</evidence>
<dbReference type="Pfam" id="PF08448">
    <property type="entry name" value="PAS_4"/>
    <property type="match status" value="1"/>
</dbReference>
<keyword evidence="11 15" id="KW-1133">Transmembrane helix</keyword>
<dbReference type="InterPro" id="IPR036890">
    <property type="entry name" value="HATPase_C_sf"/>
</dbReference>
<evidence type="ECO:0000256" key="12">
    <source>
        <dbReference type="ARBA" id="ARBA00023012"/>
    </source>
</evidence>
<feature type="transmembrane region" description="Helical" evidence="15">
    <location>
        <begin position="120"/>
        <end position="143"/>
    </location>
</feature>
<feature type="domain" description="Response regulatory" evidence="17">
    <location>
        <begin position="948"/>
        <end position="1063"/>
    </location>
</feature>
<feature type="transmembrane region" description="Helical" evidence="15">
    <location>
        <begin position="20"/>
        <end position="37"/>
    </location>
</feature>
<evidence type="ECO:0000256" key="15">
    <source>
        <dbReference type="SAM" id="Phobius"/>
    </source>
</evidence>
<dbReference type="PROSITE" id="PS50109">
    <property type="entry name" value="HIS_KIN"/>
    <property type="match status" value="1"/>
</dbReference>
<dbReference type="NCBIfam" id="TIGR00229">
    <property type="entry name" value="sensory_box"/>
    <property type="match status" value="2"/>
</dbReference>
<dbReference type="InterPro" id="IPR000700">
    <property type="entry name" value="PAS-assoc_C"/>
</dbReference>
<evidence type="ECO:0000256" key="10">
    <source>
        <dbReference type="ARBA" id="ARBA00022840"/>
    </source>
</evidence>
<keyword evidence="9" id="KW-0418">Kinase</keyword>
<dbReference type="Pfam" id="PF13188">
    <property type="entry name" value="PAS_8"/>
    <property type="match status" value="1"/>
</dbReference>
<evidence type="ECO:0000313" key="19">
    <source>
        <dbReference type="EMBL" id="HED09626.1"/>
    </source>
</evidence>
<evidence type="ECO:0000256" key="14">
    <source>
        <dbReference type="PROSITE-ProRule" id="PRU00169"/>
    </source>
</evidence>
<evidence type="ECO:0000256" key="11">
    <source>
        <dbReference type="ARBA" id="ARBA00022989"/>
    </source>
</evidence>
<dbReference type="InterPro" id="IPR001610">
    <property type="entry name" value="PAC"/>
</dbReference>
<comment type="catalytic activity">
    <reaction evidence="1">
        <text>ATP + protein L-histidine = ADP + protein N-phospho-L-histidine.</text>
        <dbReference type="EC" id="2.7.13.3"/>
    </reaction>
</comment>
<keyword evidence="8" id="KW-0547">Nucleotide-binding</keyword>
<protein>
    <recommendedName>
        <fullName evidence="3">histidine kinase</fullName>
        <ecNumber evidence="3">2.7.13.3</ecNumber>
    </recommendedName>
</protein>
<dbReference type="Pfam" id="PF02518">
    <property type="entry name" value="HATPase_c"/>
    <property type="match status" value="1"/>
</dbReference>
<evidence type="ECO:0000256" key="3">
    <source>
        <dbReference type="ARBA" id="ARBA00012438"/>
    </source>
</evidence>
<dbReference type="SUPFAM" id="SSF55785">
    <property type="entry name" value="PYP-like sensor domain (PAS domain)"/>
    <property type="match status" value="3"/>
</dbReference>
<dbReference type="CDD" id="cd00130">
    <property type="entry name" value="PAS"/>
    <property type="match status" value="1"/>
</dbReference>
<evidence type="ECO:0000256" key="13">
    <source>
        <dbReference type="ARBA" id="ARBA00023136"/>
    </source>
</evidence>
<evidence type="ECO:0000259" key="18">
    <source>
        <dbReference type="PROSITE" id="PS50113"/>
    </source>
</evidence>
<comment type="subcellular location">
    <subcellularLocation>
        <location evidence="2">Cell membrane</location>
        <topology evidence="2">Multi-pass membrane protein</topology>
    </subcellularLocation>
</comment>
<evidence type="ECO:0000256" key="4">
    <source>
        <dbReference type="ARBA" id="ARBA00022475"/>
    </source>
</evidence>
<feature type="transmembrane region" description="Helical" evidence="15">
    <location>
        <begin position="155"/>
        <end position="176"/>
    </location>
</feature>
<dbReference type="EMBL" id="DRLD01000076">
    <property type="protein sequence ID" value="HED09626.1"/>
    <property type="molecule type" value="Genomic_DNA"/>
</dbReference>
<dbReference type="Pfam" id="PF08447">
    <property type="entry name" value="PAS_3"/>
    <property type="match status" value="1"/>
</dbReference>
<organism evidence="19">
    <name type="scientific">Caldithrix abyssi</name>
    <dbReference type="NCBI Taxonomy" id="187145"/>
    <lineage>
        <taxon>Bacteria</taxon>
        <taxon>Pseudomonadati</taxon>
        <taxon>Calditrichota</taxon>
        <taxon>Calditrichia</taxon>
        <taxon>Calditrichales</taxon>
        <taxon>Calditrichaceae</taxon>
        <taxon>Caldithrix</taxon>
    </lineage>
</organism>
<evidence type="ECO:0000256" key="1">
    <source>
        <dbReference type="ARBA" id="ARBA00000085"/>
    </source>
</evidence>
<feature type="transmembrane region" description="Helical" evidence="15">
    <location>
        <begin position="188"/>
        <end position="208"/>
    </location>
</feature>
<comment type="caution">
    <text evidence="19">The sequence shown here is derived from an EMBL/GenBank/DDBJ whole genome shotgun (WGS) entry which is preliminary data.</text>
</comment>
<dbReference type="CDD" id="cd00082">
    <property type="entry name" value="HisKA"/>
    <property type="match status" value="1"/>
</dbReference>
<dbReference type="Pfam" id="PF00072">
    <property type="entry name" value="Response_reg"/>
    <property type="match status" value="1"/>
</dbReference>
<dbReference type="InterPro" id="IPR001789">
    <property type="entry name" value="Sig_transdc_resp-reg_receiver"/>
</dbReference>
<dbReference type="GO" id="GO:0005886">
    <property type="term" value="C:plasma membrane"/>
    <property type="evidence" value="ECO:0007669"/>
    <property type="project" value="UniProtKB-SubCell"/>
</dbReference>
<evidence type="ECO:0000256" key="7">
    <source>
        <dbReference type="ARBA" id="ARBA00022692"/>
    </source>
</evidence>
<keyword evidence="13 15" id="KW-0472">Membrane</keyword>
<dbReference type="InterPro" id="IPR007895">
    <property type="entry name" value="MASE1"/>
</dbReference>
<reference evidence="19" key="1">
    <citation type="journal article" date="2020" name="mSystems">
        <title>Genome- and Community-Level Interaction Insights into Carbon Utilization and Element Cycling Functions of Hydrothermarchaeota in Hydrothermal Sediment.</title>
        <authorList>
            <person name="Zhou Z."/>
            <person name="Liu Y."/>
            <person name="Xu W."/>
            <person name="Pan J."/>
            <person name="Luo Z.H."/>
            <person name="Li M."/>
        </authorList>
    </citation>
    <scope>NUCLEOTIDE SEQUENCE [LARGE SCALE GENOMIC DNA]</scope>
    <source>
        <strain evidence="19">HyVt-456</strain>
    </source>
</reference>
<dbReference type="InterPro" id="IPR004358">
    <property type="entry name" value="Sig_transdc_His_kin-like_C"/>
</dbReference>
<keyword evidence="12" id="KW-0902">Two-component regulatory system</keyword>
<evidence type="ECO:0000259" key="16">
    <source>
        <dbReference type="PROSITE" id="PS50109"/>
    </source>
</evidence>
<evidence type="ECO:0000256" key="8">
    <source>
        <dbReference type="ARBA" id="ARBA00022741"/>
    </source>
</evidence>
<dbReference type="InterPro" id="IPR013656">
    <property type="entry name" value="PAS_4"/>
</dbReference>
<feature type="modified residue" description="4-aspartylphosphate" evidence="14">
    <location>
        <position position="998"/>
    </location>
</feature>
<dbReference type="EC" id="2.7.13.3" evidence="3"/>
<keyword evidence="5 14" id="KW-0597">Phosphoprotein</keyword>
<dbReference type="CDD" id="cd00156">
    <property type="entry name" value="REC"/>
    <property type="match status" value="1"/>
</dbReference>
<sequence length="1069" mass="120648">MESVKNSIEDNYSIRRITELAILYFGLGYLSLSFSANPGVTPVWPPAGVALAWVILHGWRVWPGIVLGLAMLGYTQDFSPYGVTFISLLNSFEALFGGWLINRLKKNTDCLGTTAEIRRFIVISLLVPLPTALIGSLAFGTLGFREWTQIPETALFWWLGNMIGILVFVPAFLVWNRHARLEVRLKEAALFFGFLLLNLLVFVYGSLWTDQSTVMIYIPLTLAIWLAIRWRLPGATFANIVVVGFAGYASSTGLGPFGTEESFLSVFMHVSFLAVLSSSTLLVAVLMNENEKNRQDSQEREERLRLALEGASMGSWDYNVNEGRIHLDKITANIVEKETTDSVHFNEFISRVHPEDRKKVMVAFGKHQKKQSPMFSIEYRIKTEKGNWKWVLDKGKIFERDSEGQPLRVVGTIQDITQHKQLLQRLNESENLARALFDKSPIGIEIVNAEGNVTYANDAIVNIFNVKNKEEAMKRYNLFQDPSFSEDYVKRLQAGETFTLSFWYGRKAVNAHKMFISGLKKARFLKAVYTPLQLKKGEERFLAMFMDETKSKQAENLLRESRLRLTTLINATPDVICFKDGEGRWLEANKADLELFQLENVDYRGKKDSELAPYSPFYYDAFMTCEESDEIAWRKGSISRGEEVIPRPEGPPKVYDVLKIPLFNEDGSRKALIVLGRDITELKEAEKKLRQVQKMEAIGTLAGGIAHDFNNILTPIFVYLELAMLEAGKEAKLGRYLSSIQGGVEKARDLVKQILYVGRQSDQRKEAVHLSRIVKDALKLIMASFPSNIRIETDLQETGDLIYADSTQIHQITMNLATNALHAMESAEKGVLTISLSVQDIEEREAKRLHLNRGPHCRLQFRDTGSGIPDDIQERIFEPFFTTKTVGKGSGLGLSIVHSIIQDHNGAIALDSDGKSYTVFDVYLPVMNSRDQFAVDSPDDIIRGQGQHICYVDDKKAICEMGRNVLEFIGYRVTVFENALQALESFKDGVVYDLLLTDQSMPELSGLELIRAVKELRPDIPAVLMTGYTAEKQKIEEEQTYLSAFIQKPFQIPELSAILSKLLNGQASS</sequence>
<keyword evidence="7 15" id="KW-0812">Transmembrane</keyword>
<evidence type="ECO:0000256" key="5">
    <source>
        <dbReference type="ARBA" id="ARBA00022553"/>
    </source>
</evidence>
<dbReference type="PANTHER" id="PTHR43065">
    <property type="entry name" value="SENSOR HISTIDINE KINASE"/>
    <property type="match status" value="1"/>
</dbReference>
<dbReference type="SUPFAM" id="SSF55874">
    <property type="entry name" value="ATPase domain of HSP90 chaperone/DNA topoisomerase II/histidine kinase"/>
    <property type="match status" value="1"/>
</dbReference>
<dbReference type="PROSITE" id="PS50110">
    <property type="entry name" value="RESPONSE_REGULATORY"/>
    <property type="match status" value="1"/>
</dbReference>
<dbReference type="SUPFAM" id="SSF47384">
    <property type="entry name" value="Homodimeric domain of signal transducing histidine kinase"/>
    <property type="match status" value="1"/>
</dbReference>
<dbReference type="GO" id="GO:0000155">
    <property type="term" value="F:phosphorelay sensor kinase activity"/>
    <property type="evidence" value="ECO:0007669"/>
    <property type="project" value="InterPro"/>
</dbReference>
<dbReference type="PRINTS" id="PR00344">
    <property type="entry name" value="BCTRLSENSOR"/>
</dbReference>
<dbReference type="SUPFAM" id="SSF52172">
    <property type="entry name" value="CheY-like"/>
    <property type="match status" value="1"/>
</dbReference>
<dbReference type="InterPro" id="IPR005467">
    <property type="entry name" value="His_kinase_dom"/>
</dbReference>
<dbReference type="AlphaFoldDB" id="A0A7V1LKF4"/>
<evidence type="ECO:0000256" key="6">
    <source>
        <dbReference type="ARBA" id="ARBA00022679"/>
    </source>
</evidence>
<gene>
    <name evidence="19" type="ORF">ENJ10_02975</name>
</gene>
<feature type="domain" description="PAC" evidence="18">
    <location>
        <begin position="639"/>
        <end position="691"/>
    </location>
</feature>
<feature type="transmembrane region" description="Helical" evidence="15">
    <location>
        <begin position="78"/>
        <end position="100"/>
    </location>
</feature>
<name>A0A7V1LKF4_CALAY</name>
<dbReference type="Gene3D" id="3.30.450.20">
    <property type="entry name" value="PAS domain"/>
    <property type="match status" value="3"/>
</dbReference>
<feature type="domain" description="PAC" evidence="18">
    <location>
        <begin position="375"/>
        <end position="428"/>
    </location>
</feature>
<dbReference type="SMART" id="SM00388">
    <property type="entry name" value="HisKA"/>
    <property type="match status" value="1"/>
</dbReference>
<feature type="transmembrane region" description="Helical" evidence="15">
    <location>
        <begin position="237"/>
        <end position="257"/>
    </location>
</feature>
<feature type="domain" description="Histidine kinase" evidence="16">
    <location>
        <begin position="704"/>
        <end position="928"/>
    </location>
</feature>
<dbReference type="Gene3D" id="1.10.287.130">
    <property type="match status" value="1"/>
</dbReference>
<dbReference type="PROSITE" id="PS50113">
    <property type="entry name" value="PAC"/>
    <property type="match status" value="2"/>
</dbReference>
<dbReference type="InterPro" id="IPR011006">
    <property type="entry name" value="CheY-like_superfamily"/>
</dbReference>
<accession>A0A7V1LKF4</accession>
<dbReference type="SMART" id="SM00387">
    <property type="entry name" value="HATPase_c"/>
    <property type="match status" value="1"/>
</dbReference>
<dbReference type="Pfam" id="PF05231">
    <property type="entry name" value="MASE1"/>
    <property type="match status" value="1"/>
</dbReference>
<keyword evidence="10" id="KW-0067">ATP-binding</keyword>
<dbReference type="SMART" id="SM00086">
    <property type="entry name" value="PAC"/>
    <property type="match status" value="1"/>
</dbReference>
<dbReference type="Gene3D" id="3.40.50.2300">
    <property type="match status" value="1"/>
</dbReference>
<dbReference type="InterPro" id="IPR000014">
    <property type="entry name" value="PAS"/>
</dbReference>
<dbReference type="InterPro" id="IPR035965">
    <property type="entry name" value="PAS-like_dom_sf"/>
</dbReference>
<evidence type="ECO:0000256" key="9">
    <source>
        <dbReference type="ARBA" id="ARBA00022777"/>
    </source>
</evidence>
<dbReference type="Gene3D" id="3.30.565.10">
    <property type="entry name" value="Histidine kinase-like ATPase, C-terminal domain"/>
    <property type="match status" value="1"/>
</dbReference>
<dbReference type="SMART" id="SM00448">
    <property type="entry name" value="REC"/>
    <property type="match status" value="1"/>
</dbReference>
<keyword evidence="4" id="KW-1003">Cell membrane</keyword>
<evidence type="ECO:0000256" key="2">
    <source>
        <dbReference type="ARBA" id="ARBA00004651"/>
    </source>
</evidence>